<proteinExistence type="inferred from homology"/>
<feature type="binding site" evidence="3">
    <location>
        <position position="224"/>
    </location>
    <ligand>
        <name>a divalent metal cation</name>
        <dbReference type="ChEBI" id="CHEBI:60240"/>
        <label>1</label>
    </ligand>
</feature>
<gene>
    <name evidence="4" type="ORF">SAMN05660691_01588</name>
</gene>
<protein>
    <submittedName>
        <fullName evidence="4">Dinuclear metal center protein, YbgI/SA1388 family</fullName>
    </submittedName>
</protein>
<feature type="binding site" evidence="3">
    <location>
        <position position="102"/>
    </location>
    <ligand>
        <name>a divalent metal cation</name>
        <dbReference type="ChEBI" id="CHEBI:60240"/>
        <label>1</label>
    </ligand>
</feature>
<reference evidence="5" key="1">
    <citation type="submission" date="2016-10" db="EMBL/GenBank/DDBJ databases">
        <authorList>
            <person name="Varghese N."/>
            <person name="Submissions S."/>
        </authorList>
    </citation>
    <scope>NUCLEOTIDE SEQUENCE [LARGE SCALE GENOMIC DNA]</scope>
    <source>
        <strain evidence="5">DSM 17616</strain>
    </source>
</reference>
<dbReference type="OrthoDB" id="9800881at2"/>
<dbReference type="EMBL" id="FNXF01000004">
    <property type="protein sequence ID" value="SEH80790.1"/>
    <property type="molecule type" value="Genomic_DNA"/>
</dbReference>
<keyword evidence="5" id="KW-1185">Reference proteome</keyword>
<dbReference type="PANTHER" id="PTHR13799:SF14">
    <property type="entry name" value="GTP CYCLOHYDROLASE 1 TYPE 2 HOMOLOG"/>
    <property type="match status" value="1"/>
</dbReference>
<dbReference type="PANTHER" id="PTHR13799">
    <property type="entry name" value="NGG1 INTERACTING FACTOR 3"/>
    <property type="match status" value="1"/>
</dbReference>
<dbReference type="RefSeq" id="WP_092792186.1">
    <property type="nucleotide sequence ID" value="NZ_FNXF01000004.1"/>
</dbReference>
<dbReference type="GO" id="GO:0005737">
    <property type="term" value="C:cytoplasm"/>
    <property type="evidence" value="ECO:0007669"/>
    <property type="project" value="TreeGrafter"/>
</dbReference>
<feature type="binding site" evidence="3">
    <location>
        <position position="64"/>
    </location>
    <ligand>
        <name>a divalent metal cation</name>
        <dbReference type="ChEBI" id="CHEBI:60240"/>
        <label>2</label>
    </ligand>
</feature>
<sequence length="256" mass="27728">MIDRDQLVRFLNNELQSEKIRDYCPNGLQVEGKARISRVVTGVTASQALLDAAVAINADAILVHHGYFWKNETAQVTGIKKKRLQTLLRHDINLLAYHLPLDVHPLLGNNAQLGLLLNAENITAVAAAEPNGVLMQGELAVALSVAQIAQQLEKTLQRQVLLHAVDPSTASNIVSKLAWCTGGGQSYIEQAAAAGAQLFISGEVSEQTIHLSRELGIHFIAAGHHATERYGVKALGEFIARQLGLEVQFIDIDNPA</sequence>
<dbReference type="STRING" id="173990.SAMN05660691_01588"/>
<evidence type="ECO:0000256" key="3">
    <source>
        <dbReference type="PIRSR" id="PIRSR602678-1"/>
    </source>
</evidence>
<dbReference type="GO" id="GO:0046872">
    <property type="term" value="F:metal ion binding"/>
    <property type="evidence" value="ECO:0007669"/>
    <property type="project" value="UniProtKB-KW"/>
</dbReference>
<comment type="similarity">
    <text evidence="1">Belongs to the GTP cyclohydrolase I type 2/NIF3 family.</text>
</comment>
<evidence type="ECO:0000256" key="2">
    <source>
        <dbReference type="ARBA" id="ARBA00022723"/>
    </source>
</evidence>
<dbReference type="AlphaFoldDB" id="A0A1H6L4G4"/>
<evidence type="ECO:0000313" key="4">
    <source>
        <dbReference type="EMBL" id="SEH80790.1"/>
    </source>
</evidence>
<accession>A0A1H6L4G4</accession>
<evidence type="ECO:0000313" key="5">
    <source>
        <dbReference type="Proteomes" id="UP000199371"/>
    </source>
</evidence>
<dbReference type="Proteomes" id="UP000199371">
    <property type="component" value="Unassembled WGS sequence"/>
</dbReference>
<dbReference type="InterPro" id="IPR002678">
    <property type="entry name" value="DUF34/NIF3"/>
</dbReference>
<name>A0A1H6L4G4_9GAMM</name>
<feature type="binding site" evidence="3">
    <location>
        <position position="65"/>
    </location>
    <ligand>
        <name>a divalent metal cation</name>
        <dbReference type="ChEBI" id="CHEBI:60240"/>
        <label>1</label>
    </ligand>
</feature>
<dbReference type="SUPFAM" id="SSF102705">
    <property type="entry name" value="NIF3 (NGG1p interacting factor 3)-like"/>
    <property type="match status" value="1"/>
</dbReference>
<evidence type="ECO:0000256" key="1">
    <source>
        <dbReference type="ARBA" id="ARBA00006964"/>
    </source>
</evidence>
<dbReference type="NCBIfam" id="TIGR00486">
    <property type="entry name" value="YbgI_SA1388"/>
    <property type="match status" value="1"/>
</dbReference>
<dbReference type="Pfam" id="PF01784">
    <property type="entry name" value="DUF34_NIF3"/>
    <property type="match status" value="1"/>
</dbReference>
<dbReference type="InterPro" id="IPR036069">
    <property type="entry name" value="DUF34/NIF3_sf"/>
</dbReference>
<dbReference type="Gene3D" id="3.40.1390.30">
    <property type="entry name" value="NIF3 (NGG1p interacting factor 3)-like"/>
    <property type="match status" value="2"/>
</dbReference>
<keyword evidence="2 3" id="KW-0479">Metal-binding</keyword>
<feature type="binding site" evidence="3">
    <location>
        <position position="228"/>
    </location>
    <ligand>
        <name>a divalent metal cation</name>
        <dbReference type="ChEBI" id="CHEBI:60240"/>
        <label>1</label>
    </ligand>
</feature>
<organism evidence="4 5">
    <name type="scientific">Rheinheimera pacifica</name>
    <dbReference type="NCBI Taxonomy" id="173990"/>
    <lineage>
        <taxon>Bacteria</taxon>
        <taxon>Pseudomonadati</taxon>
        <taxon>Pseudomonadota</taxon>
        <taxon>Gammaproteobacteria</taxon>
        <taxon>Chromatiales</taxon>
        <taxon>Chromatiaceae</taxon>
        <taxon>Rheinheimera</taxon>
    </lineage>
</organism>